<dbReference type="EMBL" id="LAZR01000327">
    <property type="protein sequence ID" value="KKN74405.1"/>
    <property type="molecule type" value="Genomic_DNA"/>
</dbReference>
<organism evidence="1">
    <name type="scientific">marine sediment metagenome</name>
    <dbReference type="NCBI Taxonomy" id="412755"/>
    <lineage>
        <taxon>unclassified sequences</taxon>
        <taxon>metagenomes</taxon>
        <taxon>ecological metagenomes</taxon>
    </lineage>
</organism>
<dbReference type="AlphaFoldDB" id="A0A0F9SZS3"/>
<accession>A0A0F9SZS3</accession>
<dbReference type="Pfam" id="PF12599">
    <property type="entry name" value="DUF3768"/>
    <property type="match status" value="1"/>
</dbReference>
<sequence>MTTVLQNNPTTEAATIAAQNDAFRKSIMFFNDAEGTPKGQFVMTSGVAALGPDARLAATRQVAAFEAFTPDNDPHGWHEFGAVEVFGTTIWFKVDLYDVNYEMGSDEPTDPEQTRRVLTLLLPSEY</sequence>
<comment type="caution">
    <text evidence="1">The sequence shown here is derived from an EMBL/GenBank/DDBJ whole genome shotgun (WGS) entry which is preliminary data.</text>
</comment>
<reference evidence="1" key="1">
    <citation type="journal article" date="2015" name="Nature">
        <title>Complex archaea that bridge the gap between prokaryotes and eukaryotes.</title>
        <authorList>
            <person name="Spang A."/>
            <person name="Saw J.H."/>
            <person name="Jorgensen S.L."/>
            <person name="Zaremba-Niedzwiedzka K."/>
            <person name="Martijn J."/>
            <person name="Lind A.E."/>
            <person name="van Eijk R."/>
            <person name="Schleper C."/>
            <person name="Guy L."/>
            <person name="Ettema T.J."/>
        </authorList>
    </citation>
    <scope>NUCLEOTIDE SEQUENCE</scope>
</reference>
<gene>
    <name evidence="1" type="ORF">LCGC14_0391130</name>
</gene>
<name>A0A0F9SZS3_9ZZZZ</name>
<dbReference type="InterPro" id="IPR022243">
    <property type="entry name" value="DUF3768"/>
</dbReference>
<evidence type="ECO:0000313" key="1">
    <source>
        <dbReference type="EMBL" id="KKN74405.1"/>
    </source>
</evidence>
<proteinExistence type="predicted"/>
<protein>
    <recommendedName>
        <fullName evidence="2">DUF3768 domain-containing protein</fullName>
    </recommendedName>
</protein>
<evidence type="ECO:0008006" key="2">
    <source>
        <dbReference type="Google" id="ProtNLM"/>
    </source>
</evidence>